<sequence length="192" mass="21428">MTAPDPWAGILDPGETVLWQGRPDTRPQWAMLSPQRLTLGVVFIVAAALWGWQSAGLASAGGAMALLPWLAVPLLAVGLFNLAGHVLWDAFRRRCTWYTLTNRRAFIATDIPFRGKRLKSYPINRETILSFDESEPASIGFAFEPVPMKRSTRMKMVGFERIADGQTVFALMRGVQGKIERDFPIDPESLPR</sequence>
<protein>
    <recommendedName>
        <fullName evidence="4">PH domain-containing protein</fullName>
    </recommendedName>
</protein>
<keyword evidence="1" id="KW-1133">Transmembrane helix</keyword>
<gene>
    <name evidence="2" type="ORF">SAMN05421850_10314</name>
</gene>
<name>A0A1G8KS74_9RHOB</name>
<dbReference type="AlphaFoldDB" id="A0A1G8KS74"/>
<reference evidence="2 3" key="1">
    <citation type="submission" date="2016-10" db="EMBL/GenBank/DDBJ databases">
        <authorList>
            <person name="de Groot N.N."/>
        </authorList>
    </citation>
    <scope>NUCLEOTIDE SEQUENCE [LARGE SCALE GENOMIC DNA]</scope>
    <source>
        <strain evidence="2 3">DSM 28010</strain>
    </source>
</reference>
<evidence type="ECO:0008006" key="4">
    <source>
        <dbReference type="Google" id="ProtNLM"/>
    </source>
</evidence>
<evidence type="ECO:0000313" key="2">
    <source>
        <dbReference type="EMBL" id="SDI46213.1"/>
    </source>
</evidence>
<feature type="transmembrane region" description="Helical" evidence="1">
    <location>
        <begin position="67"/>
        <end position="88"/>
    </location>
</feature>
<organism evidence="2 3">
    <name type="scientific">Lutimaribacter saemankumensis</name>
    <dbReference type="NCBI Taxonomy" id="490829"/>
    <lineage>
        <taxon>Bacteria</taxon>
        <taxon>Pseudomonadati</taxon>
        <taxon>Pseudomonadota</taxon>
        <taxon>Alphaproteobacteria</taxon>
        <taxon>Rhodobacterales</taxon>
        <taxon>Roseobacteraceae</taxon>
        <taxon>Lutimaribacter</taxon>
    </lineage>
</organism>
<proteinExistence type="predicted"/>
<accession>A0A1G8KS74</accession>
<evidence type="ECO:0000313" key="3">
    <source>
        <dbReference type="Proteomes" id="UP000199340"/>
    </source>
</evidence>
<keyword evidence="1" id="KW-0812">Transmembrane</keyword>
<dbReference type="STRING" id="490829.SAMN05421850_10314"/>
<evidence type="ECO:0000256" key="1">
    <source>
        <dbReference type="SAM" id="Phobius"/>
    </source>
</evidence>
<keyword evidence="3" id="KW-1185">Reference proteome</keyword>
<dbReference type="Proteomes" id="UP000199340">
    <property type="component" value="Unassembled WGS sequence"/>
</dbReference>
<dbReference type="OrthoDB" id="199424at2"/>
<dbReference type="RefSeq" id="WP_090027988.1">
    <property type="nucleotide sequence ID" value="NZ_FNEB01000003.1"/>
</dbReference>
<dbReference type="EMBL" id="FNEB01000003">
    <property type="protein sequence ID" value="SDI46213.1"/>
    <property type="molecule type" value="Genomic_DNA"/>
</dbReference>
<feature type="transmembrane region" description="Helical" evidence="1">
    <location>
        <begin position="37"/>
        <end position="55"/>
    </location>
</feature>
<keyword evidence="1" id="KW-0472">Membrane</keyword>